<comment type="caution">
    <text evidence="1">The sequence shown here is derived from an EMBL/GenBank/DDBJ whole genome shotgun (WGS) entry which is preliminary data.</text>
</comment>
<organism evidence="1 2">
    <name type="scientific">Mytilus edulis</name>
    <name type="common">Blue mussel</name>
    <dbReference type="NCBI Taxonomy" id="6550"/>
    <lineage>
        <taxon>Eukaryota</taxon>
        <taxon>Metazoa</taxon>
        <taxon>Spiralia</taxon>
        <taxon>Lophotrochozoa</taxon>
        <taxon>Mollusca</taxon>
        <taxon>Bivalvia</taxon>
        <taxon>Autobranchia</taxon>
        <taxon>Pteriomorphia</taxon>
        <taxon>Mytilida</taxon>
        <taxon>Mytiloidea</taxon>
        <taxon>Mytilidae</taxon>
        <taxon>Mytilinae</taxon>
        <taxon>Mytilus</taxon>
    </lineage>
</organism>
<dbReference type="Proteomes" id="UP000683360">
    <property type="component" value="Unassembled WGS sequence"/>
</dbReference>
<reference evidence="1" key="1">
    <citation type="submission" date="2021-03" db="EMBL/GenBank/DDBJ databases">
        <authorList>
            <person name="Bekaert M."/>
        </authorList>
    </citation>
    <scope>NUCLEOTIDE SEQUENCE</scope>
</reference>
<dbReference type="EMBL" id="CAJPWZ010001657">
    <property type="protein sequence ID" value="CAG2220279.1"/>
    <property type="molecule type" value="Genomic_DNA"/>
</dbReference>
<gene>
    <name evidence="1" type="ORF">MEDL_33790</name>
</gene>
<evidence type="ECO:0000313" key="1">
    <source>
        <dbReference type="EMBL" id="CAG2220279.1"/>
    </source>
</evidence>
<name>A0A8S3SUG0_MYTED</name>
<accession>A0A8S3SUG0</accession>
<sequence>MKDQPDDHADIASSGVSAEMNRKLIAKIRSKQDYMLFLEALKEDPVSANAELASVLESTDVVHETGGRGIDVFAQILRGNPDVHKNSERITMEQMTTHASKNISNRQRDNSKSESLFLESTSKYISADTQRMQTFERQKLQLQSDILDEVRNAKYSIKIAPSDLIDFGGQNTYDMTHQLFIQHKGSFC</sequence>
<dbReference type="AlphaFoldDB" id="A0A8S3SUG0"/>
<protein>
    <submittedName>
        <fullName evidence="1">Uncharacterized protein</fullName>
    </submittedName>
</protein>
<keyword evidence="2" id="KW-1185">Reference proteome</keyword>
<proteinExistence type="predicted"/>
<evidence type="ECO:0000313" key="2">
    <source>
        <dbReference type="Proteomes" id="UP000683360"/>
    </source>
</evidence>